<dbReference type="RefSeq" id="WP_090684729.1">
    <property type="nucleotide sequence ID" value="NZ_CADERL010000006.1"/>
</dbReference>
<sequence length="97" mass="10996">MIRGTHSKKEVEDALAYAEASGWRVKSGGKGHAWGKMYCPYNDSECRCGEFCITSVWSTPKNPGNHARLLRRVVENCTTHRHKRAPQGTRQHADKQE</sequence>
<evidence type="ECO:0000313" key="1">
    <source>
        <dbReference type="EMBL" id="SDG67204.1"/>
    </source>
</evidence>
<evidence type="ECO:0000313" key="2">
    <source>
        <dbReference type="Proteomes" id="UP000199706"/>
    </source>
</evidence>
<dbReference type="EMBL" id="FNCJ01000004">
    <property type="protein sequence ID" value="SDG67204.1"/>
    <property type="molecule type" value="Genomic_DNA"/>
</dbReference>
<dbReference type="Proteomes" id="UP000199706">
    <property type="component" value="Unassembled WGS sequence"/>
</dbReference>
<dbReference type="OrthoDB" id="8778495at2"/>
<protein>
    <submittedName>
        <fullName evidence="1">Uncharacterized protein</fullName>
    </submittedName>
</protein>
<organism evidence="1 2">
    <name type="scientific">Paraburkholderia phenazinium</name>
    <dbReference type="NCBI Taxonomy" id="60549"/>
    <lineage>
        <taxon>Bacteria</taxon>
        <taxon>Pseudomonadati</taxon>
        <taxon>Pseudomonadota</taxon>
        <taxon>Betaproteobacteria</taxon>
        <taxon>Burkholderiales</taxon>
        <taxon>Burkholderiaceae</taxon>
        <taxon>Paraburkholderia</taxon>
    </lineage>
</organism>
<dbReference type="AlphaFoldDB" id="A0A1G7W5E0"/>
<reference evidence="1 2" key="1">
    <citation type="submission" date="2016-10" db="EMBL/GenBank/DDBJ databases">
        <authorList>
            <person name="de Groot N.N."/>
        </authorList>
    </citation>
    <scope>NUCLEOTIDE SEQUENCE [LARGE SCALE GENOMIC DNA]</scope>
    <source>
        <strain evidence="1 2">LMG 2247</strain>
    </source>
</reference>
<name>A0A1G7W5E0_9BURK</name>
<proteinExistence type="predicted"/>
<accession>A0A1G7W5E0</accession>
<gene>
    <name evidence="1" type="ORF">SAMN05216466_104410</name>
</gene>